<dbReference type="STRING" id="1079859.SAMN04515674_1076"/>
<accession>A0A1I5U5N4</accession>
<dbReference type="EMBL" id="FOXH01000007">
    <property type="protein sequence ID" value="SFP90572.1"/>
    <property type="molecule type" value="Genomic_DNA"/>
</dbReference>
<gene>
    <name evidence="1" type="ORF">SAMN04515674_1076</name>
</gene>
<sequence length="45" mass="5173">MRYILIINENSGYGIAAEQGIVQRIVNRLMKECGKVKVDYFTPLK</sequence>
<proteinExistence type="predicted"/>
<name>A0A1I5U5N4_9BACT</name>
<protein>
    <submittedName>
        <fullName evidence="1">Uncharacterized protein</fullName>
    </submittedName>
</protein>
<keyword evidence="2" id="KW-1185">Reference proteome</keyword>
<reference evidence="1 2" key="1">
    <citation type="submission" date="2016-10" db="EMBL/GenBank/DDBJ databases">
        <authorList>
            <person name="de Groot N.N."/>
        </authorList>
    </citation>
    <scope>NUCLEOTIDE SEQUENCE [LARGE SCALE GENOMIC DNA]</scope>
    <source>
        <strain evidence="2">E92,LMG 26720,CCM 7988</strain>
    </source>
</reference>
<organism evidence="1 2">
    <name type="scientific">Pseudarcicella hirudinis</name>
    <dbReference type="NCBI Taxonomy" id="1079859"/>
    <lineage>
        <taxon>Bacteria</taxon>
        <taxon>Pseudomonadati</taxon>
        <taxon>Bacteroidota</taxon>
        <taxon>Cytophagia</taxon>
        <taxon>Cytophagales</taxon>
        <taxon>Flectobacillaceae</taxon>
        <taxon>Pseudarcicella</taxon>
    </lineage>
</organism>
<dbReference type="AlphaFoldDB" id="A0A1I5U5N4"/>
<evidence type="ECO:0000313" key="2">
    <source>
        <dbReference type="Proteomes" id="UP000199306"/>
    </source>
</evidence>
<evidence type="ECO:0000313" key="1">
    <source>
        <dbReference type="EMBL" id="SFP90572.1"/>
    </source>
</evidence>
<dbReference type="Proteomes" id="UP000199306">
    <property type="component" value="Unassembled WGS sequence"/>
</dbReference>